<dbReference type="CDD" id="cd00077">
    <property type="entry name" value="HDc"/>
    <property type="match status" value="1"/>
</dbReference>
<reference evidence="2 3" key="1">
    <citation type="submission" date="2020-02" db="EMBL/GenBank/DDBJ databases">
        <title>Draft genome sequence of Lactococcus sp. Hs20B0-1.</title>
        <authorList>
            <person name="Noda S."/>
            <person name="Yuki M."/>
            <person name="Ohkuma M."/>
        </authorList>
    </citation>
    <scope>NUCLEOTIDE SEQUENCE [LARGE SCALE GENOMIC DNA]</scope>
    <source>
        <strain evidence="2 3">Hs20B0-1</strain>
    </source>
</reference>
<dbReference type="InterPro" id="IPR006674">
    <property type="entry name" value="HD_domain"/>
</dbReference>
<dbReference type="EMBL" id="BLLH01000002">
    <property type="protein sequence ID" value="GFH40201.1"/>
    <property type="molecule type" value="Genomic_DNA"/>
</dbReference>
<name>A0A6A0B6S6_9LACT</name>
<evidence type="ECO:0000259" key="1">
    <source>
        <dbReference type="SMART" id="SM00471"/>
    </source>
</evidence>
<comment type="caution">
    <text evidence="2">The sequence shown here is derived from an EMBL/GenBank/DDBJ whole genome shotgun (WGS) entry which is preliminary data.</text>
</comment>
<feature type="domain" description="HD/PDEase" evidence="1">
    <location>
        <begin position="37"/>
        <end position="154"/>
    </location>
</feature>
<evidence type="ECO:0000313" key="2">
    <source>
        <dbReference type="EMBL" id="GFH40201.1"/>
    </source>
</evidence>
<dbReference type="Gene3D" id="1.10.3210.10">
    <property type="entry name" value="Hypothetical protein af1432"/>
    <property type="match status" value="1"/>
</dbReference>
<gene>
    <name evidence="2" type="primary">yrjG</name>
    <name evidence="2" type="ORF">Hs20B_05990</name>
</gene>
<dbReference type="InterPro" id="IPR003607">
    <property type="entry name" value="HD/PDEase_dom"/>
</dbReference>
<accession>A0A6A0B6S6</accession>
<sequence>MNKKDFPWLHDAEYMSYVGGLLDTPELQKLNDITHHYISTRLLHSLNVSYTSYKISKKFGWNQKATARAGLLHDLFYYDWRETKFDEGSHAYVHPRIAYQNAKKLTHISKLEKDIIIKHMWGATIAPPRYKESFVVTFVDDYVAIKEWRELMKMKWKHRKHSKQMKKEKLS</sequence>
<proteinExistence type="predicted"/>
<dbReference type="SUPFAM" id="SSF109604">
    <property type="entry name" value="HD-domain/PDEase-like"/>
    <property type="match status" value="1"/>
</dbReference>
<evidence type="ECO:0000313" key="3">
    <source>
        <dbReference type="Proteomes" id="UP000475928"/>
    </source>
</evidence>
<protein>
    <submittedName>
        <fullName evidence="2">Haloacid dehalogenase</fullName>
    </submittedName>
</protein>
<dbReference type="Pfam" id="PF01966">
    <property type="entry name" value="HD"/>
    <property type="match status" value="1"/>
</dbReference>
<dbReference type="AlphaFoldDB" id="A0A6A0B6S6"/>
<dbReference type="RefSeq" id="WP_172355514.1">
    <property type="nucleotide sequence ID" value="NZ_BLLH01000002.1"/>
</dbReference>
<organism evidence="2 3">
    <name type="scientific">Pseudolactococcus insecticola</name>
    <dbReference type="NCBI Taxonomy" id="2709158"/>
    <lineage>
        <taxon>Bacteria</taxon>
        <taxon>Bacillati</taxon>
        <taxon>Bacillota</taxon>
        <taxon>Bacilli</taxon>
        <taxon>Lactobacillales</taxon>
        <taxon>Streptococcaceae</taxon>
        <taxon>Pseudolactococcus</taxon>
    </lineage>
</organism>
<dbReference type="SMART" id="SM00471">
    <property type="entry name" value="HDc"/>
    <property type="match status" value="1"/>
</dbReference>
<dbReference type="Proteomes" id="UP000475928">
    <property type="component" value="Unassembled WGS sequence"/>
</dbReference>
<keyword evidence="3" id="KW-1185">Reference proteome</keyword>